<protein>
    <recommendedName>
        <fullName evidence="7">Peptidase A1 domain-containing protein</fullName>
    </recommendedName>
</protein>
<feature type="disulfide bond" evidence="5">
    <location>
        <begin position="290"/>
        <end position="329"/>
    </location>
</feature>
<dbReference type="InterPro" id="IPR001461">
    <property type="entry name" value="Aspartic_peptidase_A1"/>
</dbReference>
<organism evidence="8 9">
    <name type="scientific">Perkinsus olseni</name>
    <name type="common">Perkinsus atlanticus</name>
    <dbReference type="NCBI Taxonomy" id="32597"/>
    <lineage>
        <taxon>Eukaryota</taxon>
        <taxon>Sar</taxon>
        <taxon>Alveolata</taxon>
        <taxon>Perkinsozoa</taxon>
        <taxon>Perkinsea</taxon>
        <taxon>Perkinsida</taxon>
        <taxon>Perkinsidae</taxon>
        <taxon>Perkinsus</taxon>
    </lineage>
</organism>
<dbReference type="PANTHER" id="PTHR47966:SF51">
    <property type="entry name" value="BETA-SITE APP-CLEAVING ENZYME, ISOFORM A-RELATED"/>
    <property type="match status" value="1"/>
</dbReference>
<dbReference type="PROSITE" id="PS51767">
    <property type="entry name" value="PEPTIDASE_A1"/>
    <property type="match status" value="1"/>
</dbReference>
<dbReference type="GO" id="GO:0004190">
    <property type="term" value="F:aspartic-type endopeptidase activity"/>
    <property type="evidence" value="ECO:0007669"/>
    <property type="project" value="UniProtKB-KW"/>
</dbReference>
<reference evidence="8 9" key="1">
    <citation type="submission" date="2020-04" db="EMBL/GenBank/DDBJ databases">
        <title>Perkinsus olseni comparative genomics.</title>
        <authorList>
            <person name="Bogema D.R."/>
        </authorList>
    </citation>
    <scope>NUCLEOTIDE SEQUENCE [LARGE SCALE GENOMIC DNA]</scope>
    <source>
        <strain evidence="8">00978-12</strain>
    </source>
</reference>
<evidence type="ECO:0000256" key="3">
    <source>
        <dbReference type="ARBA" id="ARBA00022750"/>
    </source>
</evidence>
<dbReference type="PANTHER" id="PTHR47966">
    <property type="entry name" value="BETA-SITE APP-CLEAVING ENZYME, ISOFORM A-RELATED"/>
    <property type="match status" value="1"/>
</dbReference>
<dbReference type="Gene3D" id="2.40.70.10">
    <property type="entry name" value="Acid Proteases"/>
    <property type="match status" value="1"/>
</dbReference>
<dbReference type="GO" id="GO:0006508">
    <property type="term" value="P:proteolysis"/>
    <property type="evidence" value="ECO:0007669"/>
    <property type="project" value="UniProtKB-KW"/>
</dbReference>
<evidence type="ECO:0000256" key="5">
    <source>
        <dbReference type="PIRSR" id="PIRSR601461-2"/>
    </source>
</evidence>
<proteinExistence type="inferred from homology"/>
<dbReference type="SUPFAM" id="SSF50630">
    <property type="entry name" value="Acid proteases"/>
    <property type="match status" value="1"/>
</dbReference>
<keyword evidence="4" id="KW-0378">Hydrolase</keyword>
<evidence type="ECO:0000313" key="9">
    <source>
        <dbReference type="Proteomes" id="UP000541610"/>
    </source>
</evidence>
<keyword evidence="5" id="KW-1015">Disulfide bond</keyword>
<evidence type="ECO:0000259" key="7">
    <source>
        <dbReference type="PROSITE" id="PS51767"/>
    </source>
</evidence>
<dbReference type="InterPro" id="IPR034164">
    <property type="entry name" value="Pepsin-like_dom"/>
</dbReference>
<evidence type="ECO:0000256" key="6">
    <source>
        <dbReference type="SAM" id="SignalP"/>
    </source>
</evidence>
<feature type="chain" id="PRO_5029843484" description="Peptidase A1 domain-containing protein" evidence="6">
    <location>
        <begin position="20"/>
        <end position="369"/>
    </location>
</feature>
<sequence length="369" mass="40689">MLASMQLLWAISSTILLHGQLYSGAGPLIRLPMRREIVNSSFARYGLVANLSVNKQNLGVLVHTETPLMFFVSNFFYSYEYCLESVYGCFFCYEGECNVTRRSTEVTFRDGLTISVLVSTGSLDISEQDRPIISFGSLLNFIHGSVERVPSSVLGLGFPQNRPLFRTPLINQLVRDPSGYIKSRSFSLYLESGSLTRGEVLLGGVDPDKFIGPLALMPVFGEGHWMLHVLAVYVGGGSRRQAGLHVVLDTGTNGIYTPAKAREDLITLIKAGVEKPIDIRLNGGVYEVDCVDRNYLPTIQLSLEGVGGKVSMEVPQENYVEELASSGACTLLFLENTEGFWRIGQNVVPGNYFSFDFDKKQIGIAKVKP</sequence>
<comment type="caution">
    <text evidence="8">The sequence shown here is derived from an EMBL/GenBank/DDBJ whole genome shotgun (WGS) entry which is preliminary data.</text>
</comment>
<evidence type="ECO:0000256" key="2">
    <source>
        <dbReference type="ARBA" id="ARBA00022670"/>
    </source>
</evidence>
<gene>
    <name evidence="8" type="ORF">FOZ60_015388</name>
</gene>
<evidence type="ECO:0000313" key="8">
    <source>
        <dbReference type="EMBL" id="KAF4679182.1"/>
    </source>
</evidence>
<dbReference type="EMBL" id="JABANP010000771">
    <property type="protein sequence ID" value="KAF4679182.1"/>
    <property type="molecule type" value="Genomic_DNA"/>
</dbReference>
<dbReference type="AlphaFoldDB" id="A0A7J6N5I3"/>
<accession>A0A7J6N5I3</accession>
<keyword evidence="3" id="KW-0064">Aspartyl protease</keyword>
<feature type="signal peptide" evidence="6">
    <location>
        <begin position="1"/>
        <end position="19"/>
    </location>
</feature>
<dbReference type="Pfam" id="PF00026">
    <property type="entry name" value="Asp"/>
    <property type="match status" value="1"/>
</dbReference>
<evidence type="ECO:0000256" key="4">
    <source>
        <dbReference type="ARBA" id="ARBA00022801"/>
    </source>
</evidence>
<dbReference type="InterPro" id="IPR033121">
    <property type="entry name" value="PEPTIDASE_A1"/>
</dbReference>
<dbReference type="OrthoDB" id="771136at2759"/>
<keyword evidence="2" id="KW-0645">Protease</keyword>
<dbReference type="Proteomes" id="UP000541610">
    <property type="component" value="Unassembled WGS sequence"/>
</dbReference>
<comment type="similarity">
    <text evidence="1">Belongs to the peptidase A1 family.</text>
</comment>
<dbReference type="CDD" id="cd05471">
    <property type="entry name" value="pepsin_like"/>
    <property type="match status" value="1"/>
</dbReference>
<dbReference type="InterPro" id="IPR021109">
    <property type="entry name" value="Peptidase_aspartic_dom_sf"/>
</dbReference>
<keyword evidence="6" id="KW-0732">Signal</keyword>
<evidence type="ECO:0000256" key="1">
    <source>
        <dbReference type="ARBA" id="ARBA00007447"/>
    </source>
</evidence>
<feature type="domain" description="Peptidase A1" evidence="7">
    <location>
        <begin position="45"/>
        <end position="365"/>
    </location>
</feature>
<name>A0A7J6N5I3_PEROL</name>